<feature type="chain" id="PRO_5046160056" evidence="3">
    <location>
        <begin position="28"/>
        <end position="345"/>
    </location>
</feature>
<dbReference type="PANTHER" id="PTHR30006:SF15">
    <property type="entry name" value="IRON-UTILIZATION PERIPLASMIC PROTEIN"/>
    <property type="match status" value="1"/>
</dbReference>
<keyword evidence="5" id="KW-1185">Reference proteome</keyword>
<dbReference type="RefSeq" id="WP_331709163.1">
    <property type="nucleotide sequence ID" value="NZ_JBBMRA010000001.1"/>
</dbReference>
<dbReference type="PANTHER" id="PTHR30006">
    <property type="entry name" value="THIAMINE-BINDING PERIPLASMIC PROTEIN-RELATED"/>
    <property type="match status" value="1"/>
</dbReference>
<comment type="caution">
    <text evidence="4">The sequence shown here is derived from an EMBL/GenBank/DDBJ whole genome shotgun (WGS) entry which is preliminary data.</text>
</comment>
<dbReference type="PIRSF" id="PIRSF002825">
    <property type="entry name" value="CfbpA"/>
    <property type="match status" value="1"/>
</dbReference>
<accession>A0ABU9TMQ5</accession>
<dbReference type="Proteomes" id="UP001449225">
    <property type="component" value="Unassembled WGS sequence"/>
</dbReference>
<comment type="similarity">
    <text evidence="1">Belongs to the bacterial solute-binding protein 1 family.</text>
</comment>
<organism evidence="4 5">
    <name type="scientific">Neptuniibacter pectenicola</name>
    <dbReference type="NCBI Taxonomy" id="1806669"/>
    <lineage>
        <taxon>Bacteria</taxon>
        <taxon>Pseudomonadati</taxon>
        <taxon>Pseudomonadota</taxon>
        <taxon>Gammaproteobacteria</taxon>
        <taxon>Oceanospirillales</taxon>
        <taxon>Oceanospirillaceae</taxon>
        <taxon>Neptuniibacter</taxon>
    </lineage>
</organism>
<evidence type="ECO:0000313" key="5">
    <source>
        <dbReference type="Proteomes" id="UP001449225"/>
    </source>
</evidence>
<gene>
    <name evidence="4" type="ORF">WNY58_01245</name>
</gene>
<dbReference type="InterPro" id="IPR026045">
    <property type="entry name" value="Ferric-bd"/>
</dbReference>
<dbReference type="CDD" id="cd13542">
    <property type="entry name" value="PBP2_FutA1_ilke"/>
    <property type="match status" value="1"/>
</dbReference>
<evidence type="ECO:0000313" key="4">
    <source>
        <dbReference type="EMBL" id="MEM5535004.1"/>
    </source>
</evidence>
<feature type="signal peptide" evidence="3">
    <location>
        <begin position="1"/>
        <end position="27"/>
    </location>
</feature>
<evidence type="ECO:0000256" key="3">
    <source>
        <dbReference type="SAM" id="SignalP"/>
    </source>
</evidence>
<keyword evidence="2 3" id="KW-0732">Signal</keyword>
<name>A0ABU9TMQ5_9GAMM</name>
<protein>
    <submittedName>
        <fullName evidence="4">Fe(3+) ABC transporter substrate-binding protein</fullName>
    </submittedName>
</protein>
<evidence type="ECO:0000256" key="1">
    <source>
        <dbReference type="ARBA" id="ARBA00008520"/>
    </source>
</evidence>
<evidence type="ECO:0000256" key="2">
    <source>
        <dbReference type="ARBA" id="ARBA00022729"/>
    </source>
</evidence>
<dbReference type="Gene3D" id="3.40.190.10">
    <property type="entry name" value="Periplasmic binding protein-like II"/>
    <property type="match status" value="2"/>
</dbReference>
<dbReference type="EMBL" id="JBBMRA010000001">
    <property type="protein sequence ID" value="MEM5535004.1"/>
    <property type="molecule type" value="Genomic_DNA"/>
</dbReference>
<dbReference type="InterPro" id="IPR006059">
    <property type="entry name" value="SBP"/>
</dbReference>
<sequence length="345" mass="37342">MKFTHVVSTMAMAAVFATGLLPLSVSADDNLVNVYSARKEALIKPLFDRFTEETGITVNLVTGKADALLKRLQVEGNATPADLFVTVDAGRLHRAKAAGVLQVATSETLDKLIPAHLKDVDGYWYGMSQRARTVFYVKGKVDPAELTTYEDLADPKWKGRICIRSSSNIYNQSLVASMIDANGVEATEAWAKGLVANFAKPPAGGDTDQLRAAAAGVCDIAIANTYYYARLIHSKKESDNEVAAKLGTAWLNQEGRGAHVNVSGVGVTKYASNVESALKLMEFMASDESQTWYGAENNEYPVVKNVEISPVLKGLGEFKADDIELSKLGTNNRAAVELMDRAGWK</sequence>
<reference evidence="4 5" key="1">
    <citation type="submission" date="2024-03" db="EMBL/GenBank/DDBJ databases">
        <title>Community enrichment and isolation of bacterial strains for fucoidan degradation.</title>
        <authorList>
            <person name="Sichert A."/>
        </authorList>
    </citation>
    <scope>NUCLEOTIDE SEQUENCE [LARGE SCALE GENOMIC DNA]</scope>
    <source>
        <strain evidence="4 5">AS76</strain>
    </source>
</reference>
<dbReference type="Pfam" id="PF13416">
    <property type="entry name" value="SBP_bac_8"/>
    <property type="match status" value="1"/>
</dbReference>
<proteinExistence type="inferred from homology"/>
<dbReference type="SUPFAM" id="SSF53850">
    <property type="entry name" value="Periplasmic binding protein-like II"/>
    <property type="match status" value="1"/>
</dbReference>